<reference evidence="2" key="1">
    <citation type="submission" date="2020-11" db="EMBL/GenBank/DDBJ databases">
        <authorList>
            <consortium name="DOE Joint Genome Institute"/>
            <person name="Ahrendt S."/>
            <person name="Riley R."/>
            <person name="Andreopoulos W."/>
            <person name="Labutti K."/>
            <person name="Pangilinan J."/>
            <person name="Ruiz-Duenas F.J."/>
            <person name="Barrasa J.M."/>
            <person name="Sanchez-Garcia M."/>
            <person name="Camarero S."/>
            <person name="Miyauchi S."/>
            <person name="Serrano A."/>
            <person name="Linde D."/>
            <person name="Babiker R."/>
            <person name="Drula E."/>
            <person name="Ayuso-Fernandez I."/>
            <person name="Pacheco R."/>
            <person name="Padilla G."/>
            <person name="Ferreira P."/>
            <person name="Barriuso J."/>
            <person name="Kellner H."/>
            <person name="Castanera R."/>
            <person name="Alfaro M."/>
            <person name="Ramirez L."/>
            <person name="Pisabarro A.G."/>
            <person name="Kuo A."/>
            <person name="Tritt A."/>
            <person name="Lipzen A."/>
            <person name="He G."/>
            <person name="Yan M."/>
            <person name="Ng V."/>
            <person name="Cullen D."/>
            <person name="Martin F."/>
            <person name="Rosso M.-N."/>
            <person name="Henrissat B."/>
            <person name="Hibbett D."/>
            <person name="Martinez A.T."/>
            <person name="Grigoriev I.V."/>
        </authorList>
    </citation>
    <scope>NUCLEOTIDE SEQUENCE</scope>
    <source>
        <strain evidence="2">ATCC 90797</strain>
    </source>
</reference>
<evidence type="ECO:0000313" key="3">
    <source>
        <dbReference type="Proteomes" id="UP000807025"/>
    </source>
</evidence>
<evidence type="ECO:0000313" key="2">
    <source>
        <dbReference type="EMBL" id="KAF9501471.1"/>
    </source>
</evidence>
<feature type="region of interest" description="Disordered" evidence="1">
    <location>
        <begin position="1"/>
        <end position="21"/>
    </location>
</feature>
<sequence>MTLTPLSTLETHHDPPGTWTEDSLAGTFRRIPLLLVPRLQNLSSLDIALVSGYWTLTTGMWNSKSSATLSSFVNGLAPTSEALSISPPAPYDLKPLFEGPSHFGTFSDPFKSIGHFSHLRHLRVREPIDGIHMSDITIFQKFIYSHRDTIKKLTLGADTHSNFDYSETSWVPRLFQPISLIPLDSFIWDSYSTQIL</sequence>
<evidence type="ECO:0000256" key="1">
    <source>
        <dbReference type="SAM" id="MobiDB-lite"/>
    </source>
</evidence>
<accession>A0A9P6DCC0</accession>
<dbReference type="Proteomes" id="UP000807025">
    <property type="component" value="Unassembled WGS sequence"/>
</dbReference>
<dbReference type="AlphaFoldDB" id="A0A9P6DCC0"/>
<proteinExistence type="predicted"/>
<organism evidence="2 3">
    <name type="scientific">Pleurotus eryngii</name>
    <name type="common">Boletus of the steppes</name>
    <dbReference type="NCBI Taxonomy" id="5323"/>
    <lineage>
        <taxon>Eukaryota</taxon>
        <taxon>Fungi</taxon>
        <taxon>Dikarya</taxon>
        <taxon>Basidiomycota</taxon>
        <taxon>Agaricomycotina</taxon>
        <taxon>Agaricomycetes</taxon>
        <taxon>Agaricomycetidae</taxon>
        <taxon>Agaricales</taxon>
        <taxon>Pleurotineae</taxon>
        <taxon>Pleurotaceae</taxon>
        <taxon>Pleurotus</taxon>
    </lineage>
</organism>
<keyword evidence="3" id="KW-1185">Reference proteome</keyword>
<protein>
    <submittedName>
        <fullName evidence="2">Uncharacterized protein</fullName>
    </submittedName>
</protein>
<comment type="caution">
    <text evidence="2">The sequence shown here is derived from an EMBL/GenBank/DDBJ whole genome shotgun (WGS) entry which is preliminary data.</text>
</comment>
<dbReference type="OrthoDB" id="2968423at2759"/>
<dbReference type="EMBL" id="MU154523">
    <property type="protein sequence ID" value="KAF9501471.1"/>
    <property type="molecule type" value="Genomic_DNA"/>
</dbReference>
<gene>
    <name evidence="2" type="ORF">BDN71DRAFT_1439053</name>
</gene>
<name>A0A9P6DCC0_PLEER</name>